<keyword evidence="4 9" id="KW-0068">Autocatalytic cleavage</keyword>
<evidence type="ECO:0000313" key="14">
    <source>
        <dbReference type="EMBL" id="ROR89458.1"/>
    </source>
</evidence>
<proteinExistence type="inferred from homology"/>
<dbReference type="InterPro" id="IPR003190">
    <property type="entry name" value="Asp_decarbox"/>
</dbReference>
<dbReference type="GO" id="GO:0015940">
    <property type="term" value="P:pantothenate biosynthetic process"/>
    <property type="evidence" value="ECO:0007669"/>
    <property type="project" value="UniProtKB-UniRule"/>
</dbReference>
<comment type="similarity">
    <text evidence="9">Belongs to the PanD family.</text>
</comment>
<dbReference type="PIRSF" id="PIRSF006246">
    <property type="entry name" value="Asp_decarbox"/>
    <property type="match status" value="1"/>
</dbReference>
<dbReference type="HAMAP" id="MF_00446">
    <property type="entry name" value="PanD"/>
    <property type="match status" value="1"/>
</dbReference>
<organism evidence="14 15">
    <name type="scientific">Nocardioides aurantiacus</name>
    <dbReference type="NCBI Taxonomy" id="86796"/>
    <lineage>
        <taxon>Bacteria</taxon>
        <taxon>Bacillati</taxon>
        <taxon>Actinomycetota</taxon>
        <taxon>Actinomycetes</taxon>
        <taxon>Propionibacteriales</taxon>
        <taxon>Nocardioidaceae</taxon>
        <taxon>Nocardioides</taxon>
    </lineage>
</organism>
<dbReference type="EC" id="4.1.1.11" evidence="9"/>
<feature type="modified residue" description="Pyruvic acid (Ser)" evidence="9 12">
    <location>
        <position position="25"/>
    </location>
</feature>
<dbReference type="GO" id="GO:0004068">
    <property type="term" value="F:aspartate 1-decarboxylase activity"/>
    <property type="evidence" value="ECO:0007669"/>
    <property type="project" value="UniProtKB-UniRule"/>
</dbReference>
<comment type="caution">
    <text evidence="14">The sequence shown here is derived from an EMBL/GenBank/DDBJ whole genome shotgun (WGS) entry which is preliminary data.</text>
</comment>
<dbReference type="CDD" id="cd06919">
    <property type="entry name" value="Asp_decarbox"/>
    <property type="match status" value="1"/>
</dbReference>
<feature type="active site" description="Schiff-base intermediate with substrate; via pyruvic acid" evidence="9 10">
    <location>
        <position position="25"/>
    </location>
</feature>
<reference evidence="14 15" key="1">
    <citation type="submission" date="2018-11" db="EMBL/GenBank/DDBJ databases">
        <title>Sequencing the genomes of 1000 actinobacteria strains.</title>
        <authorList>
            <person name="Klenk H.-P."/>
        </authorList>
    </citation>
    <scope>NUCLEOTIDE SEQUENCE [LARGE SCALE GENOMIC DNA]</scope>
    <source>
        <strain evidence="14 15">DSM 12652</strain>
    </source>
</reference>
<keyword evidence="15" id="KW-1185">Reference proteome</keyword>
<feature type="active site" description="Proton donor" evidence="9 10">
    <location>
        <position position="58"/>
    </location>
</feature>
<comment type="subunit">
    <text evidence="9">Heterooctamer of four alpha and four beta subunits.</text>
</comment>
<dbReference type="EMBL" id="RKHO01000001">
    <property type="protein sequence ID" value="ROR89458.1"/>
    <property type="molecule type" value="Genomic_DNA"/>
</dbReference>
<feature type="binding site" evidence="9 11">
    <location>
        <begin position="73"/>
        <end position="75"/>
    </location>
    <ligand>
        <name>substrate</name>
    </ligand>
</feature>
<dbReference type="RefSeq" id="WP_123388812.1">
    <property type="nucleotide sequence ID" value="NZ_RKHO01000001.1"/>
</dbReference>
<evidence type="ECO:0000256" key="8">
    <source>
        <dbReference type="ARBA" id="ARBA00023317"/>
    </source>
</evidence>
<dbReference type="GO" id="GO:0005829">
    <property type="term" value="C:cytosol"/>
    <property type="evidence" value="ECO:0007669"/>
    <property type="project" value="TreeGrafter"/>
</dbReference>
<dbReference type="PANTHER" id="PTHR21012">
    <property type="entry name" value="ASPARTATE 1-DECARBOXYLASE"/>
    <property type="match status" value="1"/>
</dbReference>
<evidence type="ECO:0000256" key="1">
    <source>
        <dbReference type="ARBA" id="ARBA00022490"/>
    </source>
</evidence>
<dbReference type="AlphaFoldDB" id="A0A3N2CPW4"/>
<comment type="catalytic activity">
    <reaction evidence="9">
        <text>L-aspartate + H(+) = beta-alanine + CO2</text>
        <dbReference type="Rhea" id="RHEA:19497"/>
        <dbReference type="ChEBI" id="CHEBI:15378"/>
        <dbReference type="ChEBI" id="CHEBI:16526"/>
        <dbReference type="ChEBI" id="CHEBI:29991"/>
        <dbReference type="ChEBI" id="CHEBI:57966"/>
        <dbReference type="EC" id="4.1.1.11"/>
    </reaction>
</comment>
<evidence type="ECO:0000313" key="15">
    <source>
        <dbReference type="Proteomes" id="UP000281738"/>
    </source>
</evidence>
<keyword evidence="7 9" id="KW-0704">Schiff base</keyword>
<name>A0A3N2CPW4_9ACTN</name>
<dbReference type="UniPathway" id="UPA00028">
    <property type="reaction ID" value="UER00002"/>
</dbReference>
<evidence type="ECO:0000256" key="10">
    <source>
        <dbReference type="PIRSR" id="PIRSR006246-1"/>
    </source>
</evidence>
<dbReference type="Proteomes" id="UP000281738">
    <property type="component" value="Unassembled WGS sequence"/>
</dbReference>
<evidence type="ECO:0000256" key="12">
    <source>
        <dbReference type="PIRSR" id="PIRSR006246-3"/>
    </source>
</evidence>
<accession>A0A3N2CPW4</accession>
<protein>
    <recommendedName>
        <fullName evidence="9">Aspartate 1-decarboxylase</fullName>
        <ecNumber evidence="9">4.1.1.11</ecNumber>
    </recommendedName>
    <alternativeName>
        <fullName evidence="9">Aspartate alpha-decarboxylase</fullName>
    </alternativeName>
    <component>
        <recommendedName>
            <fullName evidence="9">Aspartate 1-decarboxylase beta chain</fullName>
        </recommendedName>
    </component>
    <component>
        <recommendedName>
            <fullName evidence="9">Aspartate 1-decarboxylase alpha chain</fullName>
        </recommendedName>
    </component>
</protein>
<comment type="pathway">
    <text evidence="9">Cofactor biosynthesis; (R)-pantothenate biosynthesis; beta-alanine from L-aspartate: step 1/1.</text>
</comment>
<dbReference type="Pfam" id="PF02261">
    <property type="entry name" value="Asp_decarbox"/>
    <property type="match status" value="1"/>
</dbReference>
<dbReference type="SUPFAM" id="SSF50692">
    <property type="entry name" value="ADC-like"/>
    <property type="match status" value="1"/>
</dbReference>
<feature type="chain" id="PRO_5018385577" description="Aspartate 1-decarboxylase beta chain" evidence="9 13">
    <location>
        <begin position="1"/>
        <end position="24"/>
    </location>
</feature>
<feature type="chain" id="PRO_5018385576" description="Aspartate 1-decarboxylase alpha chain" evidence="9 13">
    <location>
        <begin position="25"/>
        <end position="139"/>
    </location>
</feature>
<dbReference type="Gene3D" id="2.40.40.20">
    <property type="match status" value="1"/>
</dbReference>
<evidence type="ECO:0000256" key="11">
    <source>
        <dbReference type="PIRSR" id="PIRSR006246-2"/>
    </source>
</evidence>
<keyword evidence="5 9" id="KW-0865">Zymogen</keyword>
<keyword evidence="8 9" id="KW-0670">Pyruvate</keyword>
<evidence type="ECO:0000256" key="2">
    <source>
        <dbReference type="ARBA" id="ARBA00022655"/>
    </source>
</evidence>
<comment type="subcellular location">
    <subcellularLocation>
        <location evidence="9">Cytoplasm</location>
    </subcellularLocation>
</comment>
<keyword evidence="1 9" id="KW-0963">Cytoplasm</keyword>
<comment type="PTM">
    <text evidence="9 12">Is synthesized initially as an inactive proenzyme, which is activated by self-cleavage at a specific serine bond to produce a beta-subunit with a hydroxyl group at its C-terminus and an alpha-subunit with a pyruvoyl group at its N-terminus.</text>
</comment>
<comment type="function">
    <text evidence="9">Catalyzes the pyruvoyl-dependent decarboxylation of aspartate to produce beta-alanine.</text>
</comment>
<evidence type="ECO:0000256" key="4">
    <source>
        <dbReference type="ARBA" id="ARBA00022813"/>
    </source>
</evidence>
<evidence type="ECO:0000256" key="3">
    <source>
        <dbReference type="ARBA" id="ARBA00022793"/>
    </source>
</evidence>
<dbReference type="OrthoDB" id="9803983at2"/>
<keyword evidence="2 9" id="KW-0566">Pantothenate biosynthesis</keyword>
<gene>
    <name evidence="9" type="primary">panD</name>
    <name evidence="14" type="ORF">EDD33_0282</name>
</gene>
<evidence type="ECO:0000256" key="13">
    <source>
        <dbReference type="PIRSR" id="PIRSR006246-5"/>
    </source>
</evidence>
<evidence type="ECO:0000256" key="9">
    <source>
        <dbReference type="HAMAP-Rule" id="MF_00446"/>
    </source>
</evidence>
<dbReference type="GO" id="GO:0006523">
    <property type="term" value="P:alanine biosynthetic process"/>
    <property type="evidence" value="ECO:0007669"/>
    <property type="project" value="InterPro"/>
</dbReference>
<comment type="cofactor">
    <cofactor evidence="9 10">
        <name>pyruvate</name>
        <dbReference type="ChEBI" id="CHEBI:15361"/>
    </cofactor>
    <text evidence="9 10">Binds 1 pyruvoyl group covalently per subunit.</text>
</comment>
<keyword evidence="3 9" id="KW-0210">Decarboxylase</keyword>
<dbReference type="InterPro" id="IPR009010">
    <property type="entry name" value="Asp_de-COase-like_dom_sf"/>
</dbReference>
<sequence length="139" mass="14933">MLRTMMTSKIHRATVTQADLHYVGSVTVDEDLLDAADLLPGELVHVVDITNGARLQTYTIAGERGSGVLGINGAAAHLVHPGDLVILIAYGQMDTAEARTHRPHVVFVDEHNRVVDLGDDPARVPDPADGLVRGDLVDR</sequence>
<dbReference type="NCBIfam" id="TIGR00223">
    <property type="entry name" value="panD"/>
    <property type="match status" value="1"/>
</dbReference>
<evidence type="ECO:0000256" key="6">
    <source>
        <dbReference type="ARBA" id="ARBA00023239"/>
    </source>
</evidence>
<keyword evidence="6 9" id="KW-0456">Lyase</keyword>
<evidence type="ECO:0000256" key="5">
    <source>
        <dbReference type="ARBA" id="ARBA00023145"/>
    </source>
</evidence>
<feature type="binding site" evidence="9 11">
    <location>
        <position position="57"/>
    </location>
    <ligand>
        <name>substrate</name>
    </ligand>
</feature>
<evidence type="ECO:0000256" key="7">
    <source>
        <dbReference type="ARBA" id="ARBA00023270"/>
    </source>
</evidence>
<dbReference type="PANTHER" id="PTHR21012:SF0">
    <property type="entry name" value="ASPARTATE 1-DECARBOXYLASE"/>
    <property type="match status" value="1"/>
</dbReference>